<dbReference type="EMBL" id="PJEX01000588">
    <property type="protein sequence ID" value="TKW49229.1"/>
    <property type="molecule type" value="Genomic_DNA"/>
</dbReference>
<proteinExistence type="predicted"/>
<name>A0A4U6X387_9PEZI</name>
<evidence type="ECO:0000313" key="3">
    <source>
        <dbReference type="Proteomes" id="UP000310108"/>
    </source>
</evidence>
<organism evidence="2 3">
    <name type="scientific">Colletotrichum tanaceti</name>
    <dbReference type="NCBI Taxonomy" id="1306861"/>
    <lineage>
        <taxon>Eukaryota</taxon>
        <taxon>Fungi</taxon>
        <taxon>Dikarya</taxon>
        <taxon>Ascomycota</taxon>
        <taxon>Pezizomycotina</taxon>
        <taxon>Sordariomycetes</taxon>
        <taxon>Hypocreomycetidae</taxon>
        <taxon>Glomerellales</taxon>
        <taxon>Glomerellaceae</taxon>
        <taxon>Colletotrichum</taxon>
        <taxon>Colletotrichum destructivum species complex</taxon>
    </lineage>
</organism>
<evidence type="ECO:0000256" key="1">
    <source>
        <dbReference type="SAM" id="MobiDB-lite"/>
    </source>
</evidence>
<gene>
    <name evidence="2" type="ORF">CTA1_589</name>
</gene>
<feature type="compositionally biased region" description="Polar residues" evidence="1">
    <location>
        <begin position="37"/>
        <end position="57"/>
    </location>
</feature>
<reference evidence="2 3" key="1">
    <citation type="journal article" date="2019" name="PLoS ONE">
        <title>Comparative genome analysis indicates high evolutionary potential of pathogenicity genes in Colletotrichum tanaceti.</title>
        <authorList>
            <person name="Lelwala R.V."/>
            <person name="Korhonen P.K."/>
            <person name="Young N.D."/>
            <person name="Scott J.B."/>
            <person name="Ades P.A."/>
            <person name="Gasser R.B."/>
            <person name="Taylor P.W.J."/>
        </authorList>
    </citation>
    <scope>NUCLEOTIDE SEQUENCE [LARGE SCALE GENOMIC DNA]</scope>
    <source>
        <strain evidence="2">BRIP57314</strain>
    </source>
</reference>
<accession>A0A4U6X387</accession>
<protein>
    <submittedName>
        <fullName evidence="2">Uncharacterized protein</fullName>
    </submittedName>
</protein>
<feature type="region of interest" description="Disordered" evidence="1">
    <location>
        <begin position="37"/>
        <end position="88"/>
    </location>
</feature>
<sequence length="88" mass="9300">MPSYRPPRGCVSRWLPMAVIGAGDRSAPLLLPNMLPISSTESSQPRPAISSASQRLTRASSSDSARRAMPVSVGPLMNTKTEGDGVFS</sequence>
<keyword evidence="3" id="KW-1185">Reference proteome</keyword>
<dbReference type="AlphaFoldDB" id="A0A4U6X387"/>
<evidence type="ECO:0000313" key="2">
    <source>
        <dbReference type="EMBL" id="TKW49229.1"/>
    </source>
</evidence>
<dbReference type="Proteomes" id="UP000310108">
    <property type="component" value="Unassembled WGS sequence"/>
</dbReference>
<comment type="caution">
    <text evidence="2">The sequence shown here is derived from an EMBL/GenBank/DDBJ whole genome shotgun (WGS) entry which is preliminary data.</text>
</comment>